<dbReference type="EMBL" id="RSCL01000033">
    <property type="protein sequence ID" value="RUS97420.1"/>
    <property type="molecule type" value="Genomic_DNA"/>
</dbReference>
<reference evidence="5" key="2">
    <citation type="journal article" date="2019" name="Genome Biol. Evol.">
        <title>Day and night: Metabolic profiles and evolutionary relationships of six axenic non-marine cyanobacteria.</title>
        <authorList>
            <person name="Will S.E."/>
            <person name="Henke P."/>
            <person name="Boedeker C."/>
            <person name="Huang S."/>
            <person name="Brinkmann H."/>
            <person name="Rohde M."/>
            <person name="Jarek M."/>
            <person name="Friedl T."/>
            <person name="Seufert S."/>
            <person name="Schumacher M."/>
            <person name="Overmann J."/>
            <person name="Neumann-Schaal M."/>
            <person name="Petersen J."/>
        </authorList>
    </citation>
    <scope>NUCLEOTIDE SEQUENCE [LARGE SCALE GENOMIC DNA]</scope>
    <source>
        <strain evidence="5">PCC 7102</strain>
    </source>
</reference>
<protein>
    <submittedName>
        <fullName evidence="5">AraC family transcriptional regulator</fullName>
    </submittedName>
</protein>
<dbReference type="OrthoDB" id="516605at2"/>
<feature type="domain" description="HTH araC/xylS-type" evidence="4">
    <location>
        <begin position="199"/>
        <end position="297"/>
    </location>
</feature>
<keyword evidence="2" id="KW-0238">DNA-binding</keyword>
<reference evidence="5" key="1">
    <citation type="submission" date="2018-12" db="EMBL/GenBank/DDBJ databases">
        <authorList>
            <person name="Will S."/>
            <person name="Neumann-Schaal M."/>
            <person name="Henke P."/>
        </authorList>
    </citation>
    <scope>NUCLEOTIDE SEQUENCE</scope>
    <source>
        <strain evidence="5">PCC 7102</strain>
    </source>
</reference>
<dbReference type="InterPro" id="IPR009057">
    <property type="entry name" value="Homeodomain-like_sf"/>
</dbReference>
<evidence type="ECO:0000256" key="1">
    <source>
        <dbReference type="ARBA" id="ARBA00023015"/>
    </source>
</evidence>
<dbReference type="PRINTS" id="PR00032">
    <property type="entry name" value="HTHARAC"/>
</dbReference>
<dbReference type="SMART" id="SM00342">
    <property type="entry name" value="HTH_ARAC"/>
    <property type="match status" value="1"/>
</dbReference>
<dbReference type="PANTHER" id="PTHR46796:SF6">
    <property type="entry name" value="ARAC SUBFAMILY"/>
    <property type="match status" value="1"/>
</dbReference>
<dbReference type="PANTHER" id="PTHR46796">
    <property type="entry name" value="HTH-TYPE TRANSCRIPTIONAL ACTIVATOR RHAS-RELATED"/>
    <property type="match status" value="1"/>
</dbReference>
<evidence type="ECO:0000256" key="2">
    <source>
        <dbReference type="ARBA" id="ARBA00023125"/>
    </source>
</evidence>
<keyword evidence="6" id="KW-1185">Reference proteome</keyword>
<dbReference type="InterPro" id="IPR050204">
    <property type="entry name" value="AraC_XylS_family_regulators"/>
</dbReference>
<dbReference type="Proteomes" id="UP000271624">
    <property type="component" value="Unassembled WGS sequence"/>
</dbReference>
<dbReference type="SUPFAM" id="SSF46689">
    <property type="entry name" value="Homeodomain-like"/>
    <property type="match status" value="2"/>
</dbReference>
<evidence type="ECO:0000256" key="3">
    <source>
        <dbReference type="ARBA" id="ARBA00023163"/>
    </source>
</evidence>
<evidence type="ECO:0000313" key="6">
    <source>
        <dbReference type="Proteomes" id="UP000271624"/>
    </source>
</evidence>
<dbReference type="PROSITE" id="PS01124">
    <property type="entry name" value="HTH_ARAC_FAMILY_2"/>
    <property type="match status" value="1"/>
</dbReference>
<dbReference type="InterPro" id="IPR020449">
    <property type="entry name" value="Tscrpt_reg_AraC-type_HTH"/>
</dbReference>
<dbReference type="AlphaFoldDB" id="A0A3S1AB22"/>
<dbReference type="Gene3D" id="1.10.10.60">
    <property type="entry name" value="Homeodomain-like"/>
    <property type="match status" value="2"/>
</dbReference>
<comment type="caution">
    <text evidence="5">The sequence shown here is derived from an EMBL/GenBank/DDBJ whole genome shotgun (WGS) entry which is preliminary data.</text>
</comment>
<dbReference type="Pfam" id="PF12833">
    <property type="entry name" value="HTH_18"/>
    <property type="match status" value="1"/>
</dbReference>
<dbReference type="PROSITE" id="PS00041">
    <property type="entry name" value="HTH_ARAC_FAMILY_1"/>
    <property type="match status" value="1"/>
</dbReference>
<dbReference type="InterPro" id="IPR018060">
    <property type="entry name" value="HTH_AraC"/>
</dbReference>
<name>A0A3S1AB22_9CYAN</name>
<gene>
    <name evidence="5" type="ORF">DSM106972_085230</name>
</gene>
<dbReference type="InterPro" id="IPR018062">
    <property type="entry name" value="HTH_AraC-typ_CS"/>
</dbReference>
<sequence length="299" mass="33721">MPQNDSPIIDLAKEEDVLKILPCQAVYSSRNAGWKGIQLLHNSLPAWESIEHSYTEHVVDISDTQIAKLERVLENKRQETSISTGEVAIIPAYTPHKLTCNQASDCTFLIINPSVIARVAYESTDPDKVELVPHFDKLDPLIYQIGSALKNILQTNPQGSSFYAESMVTALAAHLLQYYSAQKAVVQNFRGGITKYKLQQAIDYIHQNLAEDISLEALAQHVEMSQYHFSRLFKEATGLAPYQFVMKCRVERAKELILHSQLNIAEIAYLVGFNSQSNFTQNFKRFTGVTPKQYTANIK</sequence>
<keyword evidence="3" id="KW-0804">Transcription</keyword>
<evidence type="ECO:0000259" key="4">
    <source>
        <dbReference type="PROSITE" id="PS01124"/>
    </source>
</evidence>
<dbReference type="GO" id="GO:0043565">
    <property type="term" value="F:sequence-specific DNA binding"/>
    <property type="evidence" value="ECO:0007669"/>
    <property type="project" value="InterPro"/>
</dbReference>
<dbReference type="GO" id="GO:0003700">
    <property type="term" value="F:DNA-binding transcription factor activity"/>
    <property type="evidence" value="ECO:0007669"/>
    <property type="project" value="InterPro"/>
</dbReference>
<organism evidence="5 6">
    <name type="scientific">Dulcicalothrix desertica PCC 7102</name>
    <dbReference type="NCBI Taxonomy" id="232991"/>
    <lineage>
        <taxon>Bacteria</taxon>
        <taxon>Bacillati</taxon>
        <taxon>Cyanobacteriota</taxon>
        <taxon>Cyanophyceae</taxon>
        <taxon>Nostocales</taxon>
        <taxon>Calotrichaceae</taxon>
        <taxon>Dulcicalothrix</taxon>
    </lineage>
</organism>
<proteinExistence type="predicted"/>
<dbReference type="RefSeq" id="WP_127086538.1">
    <property type="nucleotide sequence ID" value="NZ_RSCL01000033.1"/>
</dbReference>
<evidence type="ECO:0000313" key="5">
    <source>
        <dbReference type="EMBL" id="RUS97420.1"/>
    </source>
</evidence>
<keyword evidence="1" id="KW-0805">Transcription regulation</keyword>
<accession>A0A3S1AB22</accession>